<dbReference type="GO" id="GO:0005886">
    <property type="term" value="C:plasma membrane"/>
    <property type="evidence" value="ECO:0007669"/>
    <property type="project" value="UniProtKB-SubCell"/>
</dbReference>
<keyword evidence="4 8" id="KW-0812">Transmembrane</keyword>
<evidence type="ECO:0000256" key="5">
    <source>
        <dbReference type="ARBA" id="ARBA00022989"/>
    </source>
</evidence>
<dbReference type="PANTHER" id="PTHR34390">
    <property type="entry name" value="UPF0442 PROTEIN YJJB-RELATED"/>
    <property type="match status" value="1"/>
</dbReference>
<comment type="similarity">
    <text evidence="7">Belongs to the ThrE exporter (TC 2.A.79) family.</text>
</comment>
<keyword evidence="11" id="KW-1185">Reference proteome</keyword>
<reference evidence="11" key="1">
    <citation type="submission" date="2016-04" db="EMBL/GenBank/DDBJ databases">
        <title>Complete Genome Sequences of Twelve Strains of a Stable Defined Moderately Diverse Mouse Microbiota 2 (sDMDMm2).</title>
        <authorList>
            <person name="Uchimura Y."/>
            <person name="Wyss M."/>
            <person name="Brugiroux S."/>
            <person name="Limenitakis J.P."/>
            <person name="Stecher B."/>
            <person name="McCoy K.D."/>
            <person name="Macpherson A.J."/>
        </authorList>
    </citation>
    <scope>NUCLEOTIDE SEQUENCE [LARGE SCALE GENOMIC DNA]</scope>
    <source>
        <strain evidence="11">YL27</strain>
    </source>
</reference>
<proteinExistence type="inferred from homology"/>
<evidence type="ECO:0000313" key="11">
    <source>
        <dbReference type="Proteomes" id="UP000186351"/>
    </source>
</evidence>
<evidence type="ECO:0000313" key="10">
    <source>
        <dbReference type="EMBL" id="ANU63766.1"/>
    </source>
</evidence>
<feature type="transmembrane region" description="Helical" evidence="8">
    <location>
        <begin position="93"/>
        <end position="110"/>
    </location>
</feature>
<evidence type="ECO:0000256" key="7">
    <source>
        <dbReference type="ARBA" id="ARBA00034125"/>
    </source>
</evidence>
<dbReference type="STRING" id="1796646.A4V02_08525"/>
<evidence type="ECO:0000256" key="2">
    <source>
        <dbReference type="ARBA" id="ARBA00022475"/>
    </source>
</evidence>
<feature type="transmembrane region" description="Helical" evidence="8">
    <location>
        <begin position="130"/>
        <end position="159"/>
    </location>
</feature>
<keyword evidence="3" id="KW-0997">Cell inner membrane</keyword>
<dbReference type="EMBL" id="CP015402">
    <property type="protein sequence ID" value="ANU63766.1"/>
    <property type="molecule type" value="Genomic_DNA"/>
</dbReference>
<evidence type="ECO:0000256" key="4">
    <source>
        <dbReference type="ARBA" id="ARBA00022692"/>
    </source>
</evidence>
<protein>
    <recommendedName>
        <fullName evidence="9">Threonine/Serine exporter ThrE domain-containing protein</fullName>
    </recommendedName>
</protein>
<evidence type="ECO:0000256" key="1">
    <source>
        <dbReference type="ARBA" id="ARBA00004651"/>
    </source>
</evidence>
<gene>
    <name evidence="10" type="ORF">A4V02_08525</name>
</gene>
<keyword evidence="5 8" id="KW-1133">Transmembrane helix</keyword>
<feature type="transmembrane region" description="Helical" evidence="8">
    <location>
        <begin position="12"/>
        <end position="30"/>
    </location>
</feature>
<dbReference type="AlphaFoldDB" id="A0A1B1SAE1"/>
<sequence length="168" mass="18286">MVLNMLDNLLVNIFEDGLFAAIAAIGFSSISNTPRRAYLWCGGIAAAGHAVRYVLTSSGICHMHIIAGSTIAALVIGFLSVICAKKIKCPAEVCFFPALLPMIPGMYAYRTIEALAACLMHTREEVFNHYLYLLSFNGFTCVFIITGMVIGANIPVFLLKKISFQATR</sequence>
<dbReference type="KEGG" id="pary:A4V02_08525"/>
<evidence type="ECO:0000256" key="3">
    <source>
        <dbReference type="ARBA" id="ARBA00022519"/>
    </source>
</evidence>
<dbReference type="InterPro" id="IPR050539">
    <property type="entry name" value="ThrE_Dicarb/AminoAcid_Exp"/>
</dbReference>
<feature type="transmembrane region" description="Helical" evidence="8">
    <location>
        <begin position="37"/>
        <end position="55"/>
    </location>
</feature>
<accession>A0A1Z2XI93</accession>
<evidence type="ECO:0000256" key="8">
    <source>
        <dbReference type="SAM" id="Phobius"/>
    </source>
</evidence>
<dbReference type="Proteomes" id="UP000186351">
    <property type="component" value="Chromosome"/>
</dbReference>
<keyword evidence="2" id="KW-1003">Cell membrane</keyword>
<dbReference type="PANTHER" id="PTHR34390:SF1">
    <property type="entry name" value="SUCCINATE TRANSPORTER SUBUNIT YJJB-RELATED"/>
    <property type="match status" value="1"/>
</dbReference>
<keyword evidence="6 8" id="KW-0472">Membrane</keyword>
<feature type="transmembrane region" description="Helical" evidence="8">
    <location>
        <begin position="61"/>
        <end position="81"/>
    </location>
</feature>
<dbReference type="InterPro" id="IPR024528">
    <property type="entry name" value="ThrE_2"/>
</dbReference>
<dbReference type="Pfam" id="PF12821">
    <property type="entry name" value="ThrE_2"/>
    <property type="match status" value="1"/>
</dbReference>
<evidence type="ECO:0000256" key="6">
    <source>
        <dbReference type="ARBA" id="ARBA00023136"/>
    </source>
</evidence>
<accession>A0A1B1SAE1</accession>
<name>A0A1B1SAE1_9BACT</name>
<comment type="subcellular location">
    <subcellularLocation>
        <location evidence="1">Cell membrane</location>
        <topology evidence="1">Multi-pass membrane protein</topology>
    </subcellularLocation>
</comment>
<dbReference type="GO" id="GO:0015744">
    <property type="term" value="P:succinate transport"/>
    <property type="evidence" value="ECO:0007669"/>
    <property type="project" value="TreeGrafter"/>
</dbReference>
<evidence type="ECO:0000259" key="9">
    <source>
        <dbReference type="Pfam" id="PF12821"/>
    </source>
</evidence>
<organism evidence="10 11">
    <name type="scientific">Muribaculum intestinale</name>
    <dbReference type="NCBI Taxonomy" id="1796646"/>
    <lineage>
        <taxon>Bacteria</taxon>
        <taxon>Pseudomonadati</taxon>
        <taxon>Bacteroidota</taxon>
        <taxon>Bacteroidia</taxon>
        <taxon>Bacteroidales</taxon>
        <taxon>Muribaculaceae</taxon>
        <taxon>Muribaculum</taxon>
    </lineage>
</organism>
<feature type="domain" description="Threonine/Serine exporter ThrE" evidence="9">
    <location>
        <begin position="17"/>
        <end position="155"/>
    </location>
</feature>